<proteinExistence type="predicted"/>
<dbReference type="EMBL" id="JBBNAG010000004">
    <property type="protein sequence ID" value="KAK9140253.1"/>
    <property type="molecule type" value="Genomic_DNA"/>
</dbReference>
<organism evidence="1 2">
    <name type="scientific">Stephania cephalantha</name>
    <dbReference type="NCBI Taxonomy" id="152367"/>
    <lineage>
        <taxon>Eukaryota</taxon>
        <taxon>Viridiplantae</taxon>
        <taxon>Streptophyta</taxon>
        <taxon>Embryophyta</taxon>
        <taxon>Tracheophyta</taxon>
        <taxon>Spermatophyta</taxon>
        <taxon>Magnoliopsida</taxon>
        <taxon>Ranunculales</taxon>
        <taxon>Menispermaceae</taxon>
        <taxon>Menispermoideae</taxon>
        <taxon>Cissampelideae</taxon>
        <taxon>Stephania</taxon>
    </lineage>
</organism>
<name>A0AAP0JVG9_9MAGN</name>
<keyword evidence="2" id="KW-1185">Reference proteome</keyword>
<reference evidence="1 2" key="1">
    <citation type="submission" date="2024-01" db="EMBL/GenBank/DDBJ databases">
        <title>Genome assemblies of Stephania.</title>
        <authorList>
            <person name="Yang L."/>
        </authorList>
    </citation>
    <scope>NUCLEOTIDE SEQUENCE [LARGE SCALE GENOMIC DNA]</scope>
    <source>
        <strain evidence="1">JXDWG</strain>
        <tissue evidence="1">Leaf</tissue>
    </source>
</reference>
<gene>
    <name evidence="1" type="ORF">Scep_009934</name>
</gene>
<dbReference type="Proteomes" id="UP001419268">
    <property type="component" value="Unassembled WGS sequence"/>
</dbReference>
<accession>A0AAP0JVG9</accession>
<evidence type="ECO:0000313" key="1">
    <source>
        <dbReference type="EMBL" id="KAK9140253.1"/>
    </source>
</evidence>
<comment type="caution">
    <text evidence="1">The sequence shown here is derived from an EMBL/GenBank/DDBJ whole genome shotgun (WGS) entry which is preliminary data.</text>
</comment>
<protein>
    <submittedName>
        <fullName evidence="1">Uncharacterized protein</fullName>
    </submittedName>
</protein>
<evidence type="ECO:0000313" key="2">
    <source>
        <dbReference type="Proteomes" id="UP001419268"/>
    </source>
</evidence>
<dbReference type="AlphaFoldDB" id="A0AAP0JVG9"/>
<sequence length="196" mass="22644">MDRYIRMTKYAGSVADTDADQAYYFVHGLLDFIGSVVATIAPSTLQEANERAMAGESFVSTRIRVPVASLASSHSMRGSEDDQRKTRVRRSWKIDQPLSVLRFHRMRRIWRQCLMVQRRVTLVHYSSQHCHILNISTIRGLMAEAVARDRVRDPVECTDRDNNLVMHRDKDMDMFHLDRYFNVPVWACGQPGTTEP</sequence>